<evidence type="ECO:0000313" key="2">
    <source>
        <dbReference type="Proteomes" id="UP000009010"/>
    </source>
</evidence>
<name>H2J216_RAHAC</name>
<geneLocation type="plasmid" evidence="1 2">
    <name>pRahaq201</name>
</geneLocation>
<gene>
    <name evidence="1" type="ordered locus">Rahaq2_4896</name>
</gene>
<dbReference type="HOGENOM" id="CLU_2900969_0_0_6"/>
<evidence type="ECO:0000313" key="1">
    <source>
        <dbReference type="EMBL" id="AEX54613.1"/>
    </source>
</evidence>
<keyword evidence="1" id="KW-0614">Plasmid</keyword>
<proteinExistence type="predicted"/>
<organism evidence="1 2">
    <name type="scientific">Rahnella aquatilis (strain ATCC 33071 / DSM 4594 / JCM 1683 / NBRC 105701 / NCIMB 13365 / CIP 78.65)</name>
    <dbReference type="NCBI Taxonomy" id="745277"/>
    <lineage>
        <taxon>Bacteria</taxon>
        <taxon>Pseudomonadati</taxon>
        <taxon>Pseudomonadota</taxon>
        <taxon>Gammaproteobacteria</taxon>
        <taxon>Enterobacterales</taxon>
        <taxon>Yersiniaceae</taxon>
        <taxon>Rahnella</taxon>
    </lineage>
</organism>
<dbReference type="Proteomes" id="UP000009010">
    <property type="component" value="Plasmid pRahaq201"/>
</dbReference>
<sequence length="62" mass="7260">MHREIKFSFHFSLVLSSNLLAINRVSTLYLRTVFLIDAILENIMKSVTYTKDIDKTINQKVE</sequence>
<reference evidence="2" key="2">
    <citation type="submission" date="2012-01" db="EMBL/GenBank/DDBJ databases">
        <title>Complete sequence of plasmid 1 of Rahnella aquatilis CIP 78.65.</title>
        <authorList>
            <person name="Lucas S."/>
            <person name="Han J."/>
            <person name="Lapidus A."/>
            <person name="Cheng J.-F."/>
            <person name="Goodwin L."/>
            <person name="Pitluck S."/>
            <person name="Peters L."/>
            <person name="Ovchinnikova G."/>
            <person name="Held B."/>
            <person name="Detter J.C."/>
            <person name="Han C."/>
            <person name="Tapia R."/>
            <person name="Land M."/>
            <person name="Hauser L."/>
            <person name="Kyrpides N."/>
            <person name="Ivanova N."/>
            <person name="Pagani I."/>
            <person name="Sobecky P."/>
            <person name="Martinez R."/>
            <person name="Woyke T."/>
        </authorList>
    </citation>
    <scope>NUCLEOTIDE SEQUENCE [LARGE SCALE GENOMIC DNA]</scope>
    <source>
        <strain evidence="2">ATCC 33071 / DSM 4594 / JCM 1683 / NBRC 105701 / NCIMB 13365 / CIP 78.65</strain>
        <plasmid evidence="2">pRahaq201</plasmid>
    </source>
</reference>
<dbReference type="KEGG" id="raq:Rahaq2_4896"/>
<dbReference type="AlphaFoldDB" id="H2J216"/>
<keyword evidence="2" id="KW-1185">Reference proteome</keyword>
<dbReference type="EMBL" id="CP003245">
    <property type="protein sequence ID" value="AEX54613.1"/>
    <property type="molecule type" value="Genomic_DNA"/>
</dbReference>
<reference evidence="1 2" key="1">
    <citation type="journal article" date="2012" name="J. Bacteriol.">
        <title>Complete Genome Sequence of Rahnella aquatilis CIP 78.65.</title>
        <authorList>
            <person name="Martinez R.J."/>
            <person name="Bruce D."/>
            <person name="Detter C."/>
            <person name="Goodwin L.A."/>
            <person name="Han J."/>
            <person name="Han C.S."/>
            <person name="Held B."/>
            <person name="Land M.L."/>
            <person name="Mikhailova N."/>
            <person name="Nolan M."/>
            <person name="Pennacchio L."/>
            <person name="Pitluck S."/>
            <person name="Tapia R."/>
            <person name="Woyke T."/>
            <person name="Sobecky P.A."/>
        </authorList>
    </citation>
    <scope>NUCLEOTIDE SEQUENCE [LARGE SCALE GENOMIC DNA]</scope>
    <source>
        <strain evidence="2">ATCC 33071 / DSM 4594 / JCM 1683 / NBRC 105701 / NCIMB 13365 / CIP 78.65</strain>
        <plasmid evidence="1">pRahaq201</plasmid>
    </source>
</reference>
<protein>
    <submittedName>
        <fullName evidence="1">Uncharacterized protein</fullName>
    </submittedName>
</protein>
<accession>H2J216</accession>